<evidence type="ECO:0000256" key="2">
    <source>
        <dbReference type="ARBA" id="ARBA00022980"/>
    </source>
</evidence>
<dbReference type="GO" id="GO:1990904">
    <property type="term" value="C:ribonucleoprotein complex"/>
    <property type="evidence" value="ECO:0007669"/>
    <property type="project" value="UniProtKB-KW"/>
</dbReference>
<dbReference type="STRING" id="1802312.A3C06_02025"/>
<dbReference type="GO" id="GO:0005840">
    <property type="term" value="C:ribosome"/>
    <property type="evidence" value="ECO:0007669"/>
    <property type="project" value="UniProtKB-KW"/>
</dbReference>
<dbReference type="GO" id="GO:0003735">
    <property type="term" value="F:structural constituent of ribosome"/>
    <property type="evidence" value="ECO:0007669"/>
    <property type="project" value="InterPro"/>
</dbReference>
<protein>
    <recommendedName>
        <fullName evidence="4 5">Large ribosomal subunit protein uL29</fullName>
    </recommendedName>
</protein>
<dbReference type="Pfam" id="PF00831">
    <property type="entry name" value="Ribosomal_L29"/>
    <property type="match status" value="1"/>
</dbReference>
<reference evidence="6 7" key="1">
    <citation type="journal article" date="2016" name="Nat. Commun.">
        <title>Thousands of microbial genomes shed light on interconnected biogeochemical processes in an aquifer system.</title>
        <authorList>
            <person name="Anantharaman K."/>
            <person name="Brown C.T."/>
            <person name="Hug L.A."/>
            <person name="Sharon I."/>
            <person name="Castelle C.J."/>
            <person name="Probst A.J."/>
            <person name="Thomas B.C."/>
            <person name="Singh A."/>
            <person name="Wilkins M.J."/>
            <person name="Karaoz U."/>
            <person name="Brodie E.L."/>
            <person name="Williams K.H."/>
            <person name="Hubbard S.S."/>
            <person name="Banfield J.F."/>
        </authorList>
    </citation>
    <scope>NUCLEOTIDE SEQUENCE [LARGE SCALE GENOMIC DNA]</scope>
</reference>
<keyword evidence="3 5" id="KW-0687">Ribonucleoprotein</keyword>
<gene>
    <name evidence="5" type="primary">rpmC</name>
    <name evidence="6" type="ORF">A3C06_02025</name>
</gene>
<dbReference type="HAMAP" id="MF_00374">
    <property type="entry name" value="Ribosomal_uL29"/>
    <property type="match status" value="1"/>
</dbReference>
<evidence type="ECO:0000313" key="6">
    <source>
        <dbReference type="EMBL" id="OHA25981.1"/>
    </source>
</evidence>
<evidence type="ECO:0000256" key="3">
    <source>
        <dbReference type="ARBA" id="ARBA00023274"/>
    </source>
</evidence>
<evidence type="ECO:0000256" key="5">
    <source>
        <dbReference type="HAMAP-Rule" id="MF_00374"/>
    </source>
</evidence>
<dbReference type="Gene3D" id="1.10.287.310">
    <property type="match status" value="1"/>
</dbReference>
<dbReference type="InterPro" id="IPR001854">
    <property type="entry name" value="Ribosomal_uL29"/>
</dbReference>
<dbReference type="SUPFAM" id="SSF46561">
    <property type="entry name" value="Ribosomal protein L29 (L29p)"/>
    <property type="match status" value="1"/>
</dbReference>
<accession>A0A1G2MSK3</accession>
<sequence>MEASELKQKTEKELTVLLDTKRRDLWKFRFGASGSKARNVKEGKTLRRDIARILTVLTGMHALRKNNF</sequence>
<dbReference type="EMBL" id="MHRQ01000029">
    <property type="protein sequence ID" value="OHA25981.1"/>
    <property type="molecule type" value="Genomic_DNA"/>
</dbReference>
<name>A0A1G2MSK3_9BACT</name>
<evidence type="ECO:0000256" key="4">
    <source>
        <dbReference type="ARBA" id="ARBA00035204"/>
    </source>
</evidence>
<comment type="caution">
    <text evidence="6">The sequence shown here is derived from an EMBL/GenBank/DDBJ whole genome shotgun (WGS) entry which is preliminary data.</text>
</comment>
<proteinExistence type="inferred from homology"/>
<dbReference type="NCBIfam" id="TIGR00012">
    <property type="entry name" value="L29"/>
    <property type="match status" value="1"/>
</dbReference>
<dbReference type="InterPro" id="IPR036049">
    <property type="entry name" value="Ribosomal_uL29_sf"/>
</dbReference>
<organism evidence="6 7">
    <name type="scientific">Candidatus Taylorbacteria bacterium RIFCSPHIGHO2_02_FULL_46_13</name>
    <dbReference type="NCBI Taxonomy" id="1802312"/>
    <lineage>
        <taxon>Bacteria</taxon>
        <taxon>Candidatus Tayloriibacteriota</taxon>
    </lineage>
</organism>
<dbReference type="Proteomes" id="UP000177565">
    <property type="component" value="Unassembled WGS sequence"/>
</dbReference>
<comment type="similarity">
    <text evidence="1 5">Belongs to the universal ribosomal protein uL29 family.</text>
</comment>
<evidence type="ECO:0000256" key="1">
    <source>
        <dbReference type="ARBA" id="ARBA00009254"/>
    </source>
</evidence>
<evidence type="ECO:0000313" key="7">
    <source>
        <dbReference type="Proteomes" id="UP000177565"/>
    </source>
</evidence>
<keyword evidence="2 5" id="KW-0689">Ribosomal protein</keyword>
<dbReference type="GO" id="GO:0006412">
    <property type="term" value="P:translation"/>
    <property type="evidence" value="ECO:0007669"/>
    <property type="project" value="UniProtKB-UniRule"/>
</dbReference>
<dbReference type="AlphaFoldDB" id="A0A1G2MSK3"/>